<dbReference type="AlphaFoldDB" id="C5BR87"/>
<dbReference type="eggNOG" id="ENOG5030T9E">
    <property type="taxonomic scope" value="Bacteria"/>
</dbReference>
<evidence type="ECO:0000313" key="1">
    <source>
        <dbReference type="EMBL" id="ACR12299.1"/>
    </source>
</evidence>
<keyword evidence="2" id="KW-1185">Reference proteome</keyword>
<dbReference type="Proteomes" id="UP000009080">
    <property type="component" value="Chromosome"/>
</dbReference>
<organism evidence="1 2">
    <name type="scientific">Teredinibacter turnerae (strain ATCC 39867 / T7901)</name>
    <dbReference type="NCBI Taxonomy" id="377629"/>
    <lineage>
        <taxon>Bacteria</taxon>
        <taxon>Pseudomonadati</taxon>
        <taxon>Pseudomonadota</taxon>
        <taxon>Gammaproteobacteria</taxon>
        <taxon>Cellvibrionales</taxon>
        <taxon>Cellvibrionaceae</taxon>
        <taxon>Teredinibacter</taxon>
    </lineage>
</organism>
<accession>C5BR87</accession>
<protein>
    <submittedName>
        <fullName evidence="1">Uncharacterized protein</fullName>
    </submittedName>
</protein>
<gene>
    <name evidence="1" type="ordered locus">TERTU_3461</name>
</gene>
<dbReference type="HOGENOM" id="CLU_2182696_0_0_6"/>
<dbReference type="KEGG" id="ttu:TERTU_3461"/>
<proteinExistence type="predicted"/>
<evidence type="ECO:0000313" key="2">
    <source>
        <dbReference type="Proteomes" id="UP000009080"/>
    </source>
</evidence>
<reference evidence="1 2" key="1">
    <citation type="journal article" date="2009" name="PLoS ONE">
        <title>The complete genome of Teredinibacter turnerae T7901: an intracellular endosymbiont of marine wood-boring bivalves (shipworms).</title>
        <authorList>
            <person name="Yang J.C."/>
            <person name="Madupu R."/>
            <person name="Durkin A.S."/>
            <person name="Ekborg N.A."/>
            <person name="Pedamallu C.S."/>
            <person name="Hostetler J.B."/>
            <person name="Radune D."/>
            <person name="Toms B.S."/>
            <person name="Henrissat B."/>
            <person name="Coutinho P.M."/>
            <person name="Schwarz S."/>
            <person name="Field L."/>
            <person name="Trindade-Silva A.E."/>
            <person name="Soares C.A.G."/>
            <person name="Elshahawi S."/>
            <person name="Hanora A."/>
            <person name="Schmidt E.W."/>
            <person name="Haygood M.G."/>
            <person name="Posfai J."/>
            <person name="Benner J."/>
            <person name="Madinger C."/>
            <person name="Nove J."/>
            <person name="Anton B."/>
            <person name="Chaudhary K."/>
            <person name="Foster J."/>
            <person name="Holman A."/>
            <person name="Kumar S."/>
            <person name="Lessard P.A."/>
            <person name="Luyten Y.A."/>
            <person name="Slatko B."/>
            <person name="Wood N."/>
            <person name="Wu B."/>
            <person name="Teplitski M."/>
            <person name="Mougous J.D."/>
            <person name="Ward N."/>
            <person name="Eisen J.A."/>
            <person name="Badger J.H."/>
            <person name="Distel D.L."/>
        </authorList>
    </citation>
    <scope>NUCLEOTIDE SEQUENCE [LARGE SCALE GENOMIC DNA]</scope>
    <source>
        <strain evidence="2">ATCC 39867 / T7901</strain>
    </source>
</reference>
<name>C5BR87_TERTT</name>
<sequence length="109" mass="12067">MAGIAETLGQIVEFSGFYLKFHLNPERPTELSYTFRSTFTSTQVIDCTTSPSYSSAHGIPGNGNYQDYMRNTADSVTASSLLSKVSRWVYHTLLSRSSGAESHYTVNAR</sequence>
<dbReference type="EMBL" id="CP001614">
    <property type="protein sequence ID" value="ACR12299.1"/>
    <property type="molecule type" value="Genomic_DNA"/>
</dbReference>